<dbReference type="EMBL" id="JAFKCV010000006">
    <property type="protein sequence ID" value="MBN7826132.1"/>
    <property type="molecule type" value="Genomic_DNA"/>
</dbReference>
<dbReference type="Proteomes" id="UP000664654">
    <property type="component" value="Unassembled WGS sequence"/>
</dbReference>
<gene>
    <name evidence="2" type="ORF">J0A66_12925</name>
</gene>
<dbReference type="Pfam" id="PF07883">
    <property type="entry name" value="Cupin_2"/>
    <property type="match status" value="1"/>
</dbReference>
<sequence length="138" mass="14881">MPVVSIRSLLTGSVIFGLGTVTGLMAQLPSDSANRVELHRAELSGAEHMEMIISSAEYQPGELLRRHSHHGLEAVYIVQGAEVQAPDKAPMTLATGASLLNLRDIPHGGFIIAGDQPLKIFTVHVVDKSAPLYQFTDR</sequence>
<accession>A0A939DNY6</accession>
<evidence type="ECO:0000313" key="2">
    <source>
        <dbReference type="EMBL" id="MBN7826132.1"/>
    </source>
</evidence>
<dbReference type="InterPro" id="IPR011051">
    <property type="entry name" value="RmlC_Cupin_sf"/>
</dbReference>
<reference evidence="2" key="1">
    <citation type="submission" date="2021-03" db="EMBL/GenBank/DDBJ databases">
        <title>novel species isolated from a fishpond in China.</title>
        <authorList>
            <person name="Lu H."/>
            <person name="Cai Z."/>
        </authorList>
    </citation>
    <scope>NUCLEOTIDE SEQUENCE</scope>
    <source>
        <strain evidence="2">JCM 30855</strain>
    </source>
</reference>
<dbReference type="InterPro" id="IPR013096">
    <property type="entry name" value="Cupin_2"/>
</dbReference>
<evidence type="ECO:0000313" key="3">
    <source>
        <dbReference type="Proteomes" id="UP000664654"/>
    </source>
</evidence>
<proteinExistence type="predicted"/>
<feature type="domain" description="Cupin type-2" evidence="1">
    <location>
        <begin position="57"/>
        <end position="123"/>
    </location>
</feature>
<dbReference type="AlphaFoldDB" id="A0A939DNY6"/>
<dbReference type="RefSeq" id="WP_206574232.1">
    <property type="nucleotide sequence ID" value="NZ_JAFKCV010000006.1"/>
</dbReference>
<dbReference type="SUPFAM" id="SSF51182">
    <property type="entry name" value="RmlC-like cupins"/>
    <property type="match status" value="1"/>
</dbReference>
<dbReference type="InterPro" id="IPR014710">
    <property type="entry name" value="RmlC-like_jellyroll"/>
</dbReference>
<keyword evidence="3" id="KW-1185">Reference proteome</keyword>
<dbReference type="Gene3D" id="2.60.120.10">
    <property type="entry name" value="Jelly Rolls"/>
    <property type="match status" value="1"/>
</dbReference>
<comment type="caution">
    <text evidence="2">The sequence shown here is derived from an EMBL/GenBank/DDBJ whole genome shotgun (WGS) entry which is preliminary data.</text>
</comment>
<evidence type="ECO:0000259" key="1">
    <source>
        <dbReference type="Pfam" id="PF07883"/>
    </source>
</evidence>
<protein>
    <submittedName>
        <fullName evidence="2">Cupin domain-containing protein</fullName>
    </submittedName>
</protein>
<name>A0A939DNY6_9ALTE</name>
<organism evidence="2 3">
    <name type="scientific">Bowmanella dokdonensis</name>
    <dbReference type="NCBI Taxonomy" id="751969"/>
    <lineage>
        <taxon>Bacteria</taxon>
        <taxon>Pseudomonadati</taxon>
        <taxon>Pseudomonadota</taxon>
        <taxon>Gammaproteobacteria</taxon>
        <taxon>Alteromonadales</taxon>
        <taxon>Alteromonadaceae</taxon>
        <taxon>Bowmanella</taxon>
    </lineage>
</organism>